<sequence length="77" mass="8983">MDDKEQRIRERAHEIWESEGRREGDDMAHWHRARQELGEPDVQEVNEQASRQFNEGDDKDGAATNMDITKARFGSPD</sequence>
<dbReference type="OrthoDB" id="9811127at2"/>
<keyword evidence="3" id="KW-1185">Reference proteome</keyword>
<feature type="region of interest" description="Disordered" evidence="1">
    <location>
        <begin position="1"/>
        <end position="26"/>
    </location>
</feature>
<name>A0A922NYU1_9HYPH</name>
<accession>A0A922NYU1</accession>
<dbReference type="Proteomes" id="UP000052167">
    <property type="component" value="Unassembled WGS sequence"/>
</dbReference>
<dbReference type="Pfam" id="PF11154">
    <property type="entry name" value="DUF2934"/>
    <property type="match status" value="1"/>
</dbReference>
<gene>
    <name evidence="2" type="ORF">GV68_10805</name>
</gene>
<dbReference type="EMBL" id="JOKJ01000020">
    <property type="protein sequence ID" value="KEQ05336.1"/>
    <property type="molecule type" value="Genomic_DNA"/>
</dbReference>
<proteinExistence type="predicted"/>
<dbReference type="RefSeq" id="WP_037162592.1">
    <property type="nucleotide sequence ID" value="NZ_CAJXID010000020.1"/>
</dbReference>
<dbReference type="InterPro" id="IPR021327">
    <property type="entry name" value="DUF2934"/>
</dbReference>
<evidence type="ECO:0000313" key="3">
    <source>
        <dbReference type="Proteomes" id="UP000052167"/>
    </source>
</evidence>
<evidence type="ECO:0000256" key="1">
    <source>
        <dbReference type="SAM" id="MobiDB-lite"/>
    </source>
</evidence>
<comment type="caution">
    <text evidence="2">The sequence shown here is derived from an EMBL/GenBank/DDBJ whole genome shotgun (WGS) entry which is preliminary data.</text>
</comment>
<reference evidence="2 3" key="1">
    <citation type="submission" date="2014-06" db="EMBL/GenBank/DDBJ databases">
        <title>Rhizobium pelagicum/R2-400B4.</title>
        <authorList>
            <person name="Kimes N.E."/>
            <person name="Lopez-Perez M."/>
        </authorList>
    </citation>
    <scope>NUCLEOTIDE SEQUENCE [LARGE SCALE GENOMIC DNA]</scope>
    <source>
        <strain evidence="2 3">R2-400B4</strain>
    </source>
</reference>
<evidence type="ECO:0000313" key="2">
    <source>
        <dbReference type="EMBL" id="KEQ05336.1"/>
    </source>
</evidence>
<organism evidence="2 3">
    <name type="scientific">Pseudorhizobium pelagicum</name>
    <dbReference type="NCBI Taxonomy" id="1509405"/>
    <lineage>
        <taxon>Bacteria</taxon>
        <taxon>Pseudomonadati</taxon>
        <taxon>Pseudomonadota</taxon>
        <taxon>Alphaproteobacteria</taxon>
        <taxon>Hyphomicrobiales</taxon>
        <taxon>Rhizobiaceae</taxon>
        <taxon>Rhizobium/Agrobacterium group</taxon>
        <taxon>Pseudorhizobium</taxon>
    </lineage>
</organism>
<feature type="region of interest" description="Disordered" evidence="1">
    <location>
        <begin position="51"/>
        <end position="77"/>
    </location>
</feature>
<evidence type="ECO:0008006" key="4">
    <source>
        <dbReference type="Google" id="ProtNLM"/>
    </source>
</evidence>
<protein>
    <recommendedName>
        <fullName evidence="4">DUF2934 domain-containing protein</fullName>
    </recommendedName>
</protein>
<dbReference type="AlphaFoldDB" id="A0A922NYU1"/>